<dbReference type="AlphaFoldDB" id="A0A1G9ZTC6"/>
<feature type="compositionally biased region" description="Gly residues" evidence="4">
    <location>
        <begin position="31"/>
        <end position="65"/>
    </location>
</feature>
<proteinExistence type="inferred from homology"/>
<evidence type="ECO:0000313" key="6">
    <source>
        <dbReference type="EMBL" id="SDN24450.1"/>
    </source>
</evidence>
<sequence length="451" mass="48073">MTRDSTDHSRRQFIKATTAAGSAGALAGLAGCTGGSDGGDGGSGGGTSGDGGSTGSGSGGDGGSGQLTSMGSIANRQNSYWLSWEKGYLEACEAFGYEPNVQTNNGEVQTQQQQFDTAVSNNADFIAGQTYTNAAAITLAETLVEGEIPGVLAVTIADWFVPQDAGDEYVTFFTPHFVNHAYSGAKMLFEAMGGSGTFVHIEGNRGTAPNIGRNKGVDLALQEYPDIEMAGPRQPGNFIRSDARSVMNDKVSQFGDEIDGFFGQNDAVALGGLTILEENDIDVPVVGIDASEPGLAAIAEDRMTGTVSGMGPWQAGWSVAKCHDYINGHTLSDAEKMMSFNAPVCVKNPDEWTDVIDRLPVVDAADYNEAIFSGETPYDWTKMSVVEAGEDAWDPQIDMQPMNLEDMKEVLDWKDADKPNGYELPGVYTDEATQEETTQLYRDRFQSNPLK</sequence>
<dbReference type="CDD" id="cd01536">
    <property type="entry name" value="PBP1_ABC_sugar_binding-like"/>
    <property type="match status" value="1"/>
</dbReference>
<dbReference type="PROSITE" id="PS51318">
    <property type="entry name" value="TAT"/>
    <property type="match status" value="1"/>
</dbReference>
<evidence type="ECO:0000256" key="4">
    <source>
        <dbReference type="SAM" id="MobiDB-lite"/>
    </source>
</evidence>
<organism evidence="6 7">
    <name type="scientific">Halogranum gelatinilyticum</name>
    <dbReference type="NCBI Taxonomy" id="660521"/>
    <lineage>
        <taxon>Archaea</taxon>
        <taxon>Methanobacteriati</taxon>
        <taxon>Methanobacteriota</taxon>
        <taxon>Stenosarchaea group</taxon>
        <taxon>Halobacteria</taxon>
        <taxon>Halobacteriales</taxon>
        <taxon>Haloferacaceae</taxon>
    </lineage>
</organism>
<dbReference type="InterPro" id="IPR019546">
    <property type="entry name" value="TAT_signal_bac_arc"/>
</dbReference>
<dbReference type="GO" id="GO:0030246">
    <property type="term" value="F:carbohydrate binding"/>
    <property type="evidence" value="ECO:0007669"/>
    <property type="project" value="UniProtKB-ARBA"/>
</dbReference>
<reference evidence="7" key="1">
    <citation type="submission" date="2016-10" db="EMBL/GenBank/DDBJ databases">
        <authorList>
            <person name="Varghese N."/>
            <person name="Submissions S."/>
        </authorList>
    </citation>
    <scope>NUCLEOTIDE SEQUENCE [LARGE SCALE GENOMIC DNA]</scope>
    <source>
        <strain evidence="7">CGMCC 1.10119</strain>
    </source>
</reference>
<dbReference type="STRING" id="660521.SAMN04487949_3748"/>
<accession>A0A1G9ZTC6</accession>
<dbReference type="NCBIfam" id="TIGR01409">
    <property type="entry name" value="TAT_signal_seq"/>
    <property type="match status" value="1"/>
</dbReference>
<name>A0A1G9ZTC6_9EURY</name>
<comment type="subcellular location">
    <subcellularLocation>
        <location evidence="1">Cell envelope</location>
    </subcellularLocation>
</comment>
<dbReference type="InterPro" id="IPR025997">
    <property type="entry name" value="SBP_2_dom"/>
</dbReference>
<evidence type="ECO:0000256" key="2">
    <source>
        <dbReference type="ARBA" id="ARBA00007639"/>
    </source>
</evidence>
<feature type="region of interest" description="Disordered" evidence="4">
    <location>
        <begin position="31"/>
        <end position="69"/>
    </location>
</feature>
<feature type="domain" description="Periplasmic binding protein" evidence="5">
    <location>
        <begin position="74"/>
        <end position="328"/>
    </location>
</feature>
<evidence type="ECO:0000256" key="1">
    <source>
        <dbReference type="ARBA" id="ARBA00004196"/>
    </source>
</evidence>
<dbReference type="InterPro" id="IPR006311">
    <property type="entry name" value="TAT_signal"/>
</dbReference>
<dbReference type="OrthoDB" id="254665at2157"/>
<evidence type="ECO:0000256" key="3">
    <source>
        <dbReference type="ARBA" id="ARBA00022729"/>
    </source>
</evidence>
<dbReference type="SUPFAM" id="SSF53822">
    <property type="entry name" value="Periplasmic binding protein-like I"/>
    <property type="match status" value="1"/>
</dbReference>
<comment type="similarity">
    <text evidence="2">Belongs to the bacterial solute-binding protein 2 family.</text>
</comment>
<gene>
    <name evidence="6" type="ORF">SAMN04487949_3748</name>
</gene>
<dbReference type="InterPro" id="IPR028082">
    <property type="entry name" value="Peripla_BP_I"/>
</dbReference>
<dbReference type="Pfam" id="PF13407">
    <property type="entry name" value="Peripla_BP_4"/>
    <property type="match status" value="1"/>
</dbReference>
<keyword evidence="7" id="KW-1185">Reference proteome</keyword>
<dbReference type="Gene3D" id="3.40.50.2300">
    <property type="match status" value="2"/>
</dbReference>
<keyword evidence="3" id="KW-0732">Signal</keyword>
<dbReference type="Proteomes" id="UP000199451">
    <property type="component" value="Unassembled WGS sequence"/>
</dbReference>
<dbReference type="PANTHER" id="PTHR46847:SF1">
    <property type="entry name" value="D-ALLOSE-BINDING PERIPLASMIC PROTEIN-RELATED"/>
    <property type="match status" value="1"/>
</dbReference>
<dbReference type="PROSITE" id="PS51257">
    <property type="entry name" value="PROKAR_LIPOPROTEIN"/>
    <property type="match status" value="1"/>
</dbReference>
<dbReference type="PANTHER" id="PTHR46847">
    <property type="entry name" value="D-ALLOSE-BINDING PERIPLASMIC PROTEIN-RELATED"/>
    <property type="match status" value="1"/>
</dbReference>
<dbReference type="RefSeq" id="WP_089699993.1">
    <property type="nucleotide sequence ID" value="NZ_FNHL01000008.1"/>
</dbReference>
<dbReference type="EMBL" id="FNHL01000008">
    <property type="protein sequence ID" value="SDN24450.1"/>
    <property type="molecule type" value="Genomic_DNA"/>
</dbReference>
<evidence type="ECO:0000259" key="5">
    <source>
        <dbReference type="Pfam" id="PF13407"/>
    </source>
</evidence>
<protein>
    <submittedName>
        <fullName evidence="6">Tat (Twin-arginine translocation) pathway signal sequence</fullName>
    </submittedName>
</protein>
<evidence type="ECO:0000313" key="7">
    <source>
        <dbReference type="Proteomes" id="UP000199451"/>
    </source>
</evidence>